<name>A0A7U0GBF1_9CAUD</name>
<dbReference type="GO" id="GO:0006164">
    <property type="term" value="P:purine nucleotide biosynthetic process"/>
    <property type="evidence" value="ECO:0007669"/>
    <property type="project" value="TreeGrafter"/>
</dbReference>
<evidence type="ECO:0000313" key="3">
    <source>
        <dbReference type="Proteomes" id="UP000596381"/>
    </source>
</evidence>
<dbReference type="InterPro" id="IPR029057">
    <property type="entry name" value="PRTase-like"/>
</dbReference>
<dbReference type="Proteomes" id="UP000596381">
    <property type="component" value="Segment"/>
</dbReference>
<dbReference type="GO" id="GO:0002189">
    <property type="term" value="C:ribose phosphate diphosphokinase complex"/>
    <property type="evidence" value="ECO:0007669"/>
    <property type="project" value="TreeGrafter"/>
</dbReference>
<dbReference type="GO" id="GO:0016301">
    <property type="term" value="F:kinase activity"/>
    <property type="evidence" value="ECO:0007669"/>
    <property type="project" value="UniProtKB-KW"/>
</dbReference>
<dbReference type="PANTHER" id="PTHR10210:SF41">
    <property type="entry name" value="RIBOSE-PHOSPHATE PYROPHOSPHOKINASE 1, CHLOROPLASTIC"/>
    <property type="match status" value="1"/>
</dbReference>
<dbReference type="InterPro" id="IPR000836">
    <property type="entry name" value="PRTase_dom"/>
</dbReference>
<dbReference type="EMBL" id="MW394391">
    <property type="protein sequence ID" value="QQV92090.1"/>
    <property type="molecule type" value="Genomic_DNA"/>
</dbReference>
<dbReference type="GO" id="GO:0006015">
    <property type="term" value="P:5-phosphoribose 1-diphosphate biosynthetic process"/>
    <property type="evidence" value="ECO:0007669"/>
    <property type="project" value="TreeGrafter"/>
</dbReference>
<sequence length="287" mass="31643">MFKVTFDGQPVLYENLTFPGGEEHIAINRHGLPPHDIGIVKIEGSIKSSSEAVRLLLLVDAIRRIGKYTAKTELHLTVPYFPYARQDRVCNAGESFSLGVFAELFNSLKADRVLIHDPHSNVTPALIKNLVVLEQSKIVFNLLANWIRENNVVLVSPDGGAAKKTEELAKLLGGAPIVYANKKRDTKTGNILDITLLDNDNIEGRNLLVVDDICDGGWTFTELAKKLSTQSPKSLSLFVTHGIFSKGLGELSAAFDQIFSTNVWWENITDDGLPTQSYLTAKDGRVK</sequence>
<dbReference type="CDD" id="cd06223">
    <property type="entry name" value="PRTases_typeI"/>
    <property type="match status" value="1"/>
</dbReference>
<feature type="domain" description="Phosphoribosyltransferase" evidence="1">
    <location>
        <begin position="140"/>
        <end position="241"/>
    </location>
</feature>
<accession>A0A7U0GBF1</accession>
<keyword evidence="3" id="KW-1185">Reference proteome</keyword>
<dbReference type="Gene3D" id="3.40.50.2020">
    <property type="match status" value="2"/>
</dbReference>
<dbReference type="GO" id="GO:0000287">
    <property type="term" value="F:magnesium ion binding"/>
    <property type="evidence" value="ECO:0007669"/>
    <property type="project" value="InterPro"/>
</dbReference>
<reference evidence="2 3" key="1">
    <citation type="submission" date="2020-12" db="EMBL/GenBank/DDBJ databases">
        <title>Genomic characterization of four novel bacteriophages infecting Klebsiella pneumoniae.</title>
        <authorList>
            <person name="Estrada Bonilla B."/>
            <person name="Costa A.R."/>
            <person name="van Rossum T."/>
            <person name="Hagedoorn S."/>
            <person name="Wallinga H."/>
            <person name="Xiao M."/>
            <person name="Song W."/>
            <person name="Haas P.-J."/>
            <person name="Nobrega F.L."/>
            <person name="Brouns S.J.J."/>
        </authorList>
    </citation>
    <scope>NUCLEOTIDE SEQUENCE [LARGE SCALE GENOMIC DNA]</scope>
</reference>
<keyword evidence="2" id="KW-0418">Kinase</keyword>
<evidence type="ECO:0000313" key="2">
    <source>
        <dbReference type="EMBL" id="QQV92090.1"/>
    </source>
</evidence>
<organism evidence="2 3">
    <name type="scientific">Klebsiella phage vB_KpM_FBKp24</name>
    <dbReference type="NCBI Taxonomy" id="2801834"/>
    <lineage>
        <taxon>Viruses</taxon>
        <taxon>Duplodnaviria</taxon>
        <taxon>Heunggongvirae</taxon>
        <taxon>Uroviricota</taxon>
        <taxon>Caudoviricetes</taxon>
        <taxon>Chimalliviridae</taxon>
        <taxon>Maaswegvirus</taxon>
        <taxon>Maaswegvirus Kp24</taxon>
    </lineage>
</organism>
<dbReference type="InterPro" id="IPR005946">
    <property type="entry name" value="Rib-P_diPkinase"/>
</dbReference>
<dbReference type="SMART" id="SM01400">
    <property type="entry name" value="Pribosyltran_N"/>
    <property type="match status" value="1"/>
</dbReference>
<gene>
    <name evidence="2" type="ORF">vBKpMFBKp24_194</name>
</gene>
<dbReference type="PANTHER" id="PTHR10210">
    <property type="entry name" value="RIBOSE-PHOSPHATE DIPHOSPHOKINASE FAMILY MEMBER"/>
    <property type="match status" value="1"/>
</dbReference>
<evidence type="ECO:0000259" key="1">
    <source>
        <dbReference type="Pfam" id="PF00156"/>
    </source>
</evidence>
<dbReference type="NCBIfam" id="TIGR01251">
    <property type="entry name" value="ribP_PPkin"/>
    <property type="match status" value="1"/>
</dbReference>
<dbReference type="EC" id="2.7.6.1" evidence="2"/>
<protein>
    <submittedName>
        <fullName evidence="2">Ribose-phosphate pyrophosphokinase</fullName>
        <ecNumber evidence="2">2.7.6.1</ecNumber>
    </submittedName>
</protein>
<dbReference type="Pfam" id="PF00156">
    <property type="entry name" value="Pribosyltran"/>
    <property type="match status" value="1"/>
</dbReference>
<dbReference type="GO" id="GO:0004749">
    <property type="term" value="F:ribose phosphate diphosphokinase activity"/>
    <property type="evidence" value="ECO:0007669"/>
    <property type="project" value="UniProtKB-EC"/>
</dbReference>
<proteinExistence type="predicted"/>
<dbReference type="SUPFAM" id="SSF53271">
    <property type="entry name" value="PRTase-like"/>
    <property type="match status" value="1"/>
</dbReference>
<keyword evidence="2" id="KW-0808">Transferase</keyword>